<dbReference type="AlphaFoldDB" id="A0A8J3GJZ6"/>
<dbReference type="CDD" id="cd05276">
    <property type="entry name" value="p53_inducible_oxidoreductase"/>
    <property type="match status" value="1"/>
</dbReference>
<dbReference type="Gene3D" id="3.40.50.720">
    <property type="entry name" value="NAD(P)-binding Rossmann-like Domain"/>
    <property type="match status" value="1"/>
</dbReference>
<evidence type="ECO:0000313" key="4">
    <source>
        <dbReference type="EMBL" id="GHD04933.1"/>
    </source>
</evidence>
<dbReference type="SUPFAM" id="SSF50129">
    <property type="entry name" value="GroES-like"/>
    <property type="match status" value="1"/>
</dbReference>
<keyword evidence="5" id="KW-1185">Reference proteome</keyword>
<reference evidence="4" key="1">
    <citation type="journal article" date="2014" name="Int. J. Syst. Evol. Microbiol.">
        <title>Complete genome sequence of Corynebacterium casei LMG S-19264T (=DSM 44701T), isolated from a smear-ripened cheese.</title>
        <authorList>
            <consortium name="US DOE Joint Genome Institute (JGI-PGF)"/>
            <person name="Walter F."/>
            <person name="Albersmeier A."/>
            <person name="Kalinowski J."/>
            <person name="Ruckert C."/>
        </authorList>
    </citation>
    <scope>NUCLEOTIDE SEQUENCE</scope>
    <source>
        <strain evidence="4">KCTC 42249</strain>
    </source>
</reference>
<dbReference type="RefSeq" id="WP_244641269.1">
    <property type="nucleotide sequence ID" value="NZ_BMZQ01000001.1"/>
</dbReference>
<dbReference type="PANTHER" id="PTHR48106">
    <property type="entry name" value="QUINONE OXIDOREDUCTASE PIG3-RELATED"/>
    <property type="match status" value="1"/>
</dbReference>
<dbReference type="InterPro" id="IPR011032">
    <property type="entry name" value="GroES-like_sf"/>
</dbReference>
<evidence type="ECO:0000256" key="2">
    <source>
        <dbReference type="ARBA" id="ARBA00023002"/>
    </source>
</evidence>
<evidence type="ECO:0000256" key="1">
    <source>
        <dbReference type="ARBA" id="ARBA00022857"/>
    </source>
</evidence>
<dbReference type="SUPFAM" id="SSF51735">
    <property type="entry name" value="NAD(P)-binding Rossmann-fold domains"/>
    <property type="match status" value="1"/>
</dbReference>
<keyword evidence="2" id="KW-0560">Oxidoreductase</keyword>
<sequence>MDDTATQTDLPEVMTAIAITEPGEPSVLKPEQRPLPELRPGEVLIRVRAAGVNRPDVAQRQGTYPAPKDASDLPGLEVSGEIAALGPDTPRWRVGDAVVALTPGGGYAEYCRVHGSNVLPLPEGFTFIEGAAVPETFFTVWHNVFERGGLQPGETFLVHGGTSGIGTTAIQLAKAFGARVITTAGSAEKCAACEKLGAERAINYRDEDFVEAVKEFTGGNGVDLILDMVGGDYVGRNYDAAAVDGRIVQIAVLQGAKVEINVAKLMMKRLTHTGSTLRPRTVEFKAAVAGALEAHVWPLLGSRQVAPVMDQVFPLREAWRAHERMEEGNHIGKIILDVA</sequence>
<evidence type="ECO:0000313" key="5">
    <source>
        <dbReference type="Proteomes" id="UP000630142"/>
    </source>
</evidence>
<feature type="domain" description="Enoyl reductase (ER)" evidence="3">
    <location>
        <begin position="23"/>
        <end position="336"/>
    </location>
</feature>
<dbReference type="InterPro" id="IPR014189">
    <property type="entry name" value="Quinone_OxRdtase_PIG3"/>
</dbReference>
<proteinExistence type="predicted"/>
<organism evidence="4 5">
    <name type="scientific">Tianweitania populi</name>
    <dbReference type="NCBI Taxonomy" id="1607949"/>
    <lineage>
        <taxon>Bacteria</taxon>
        <taxon>Pseudomonadati</taxon>
        <taxon>Pseudomonadota</taxon>
        <taxon>Alphaproteobacteria</taxon>
        <taxon>Hyphomicrobiales</taxon>
        <taxon>Phyllobacteriaceae</taxon>
        <taxon>Tianweitania</taxon>
    </lineage>
</organism>
<protein>
    <submittedName>
        <fullName evidence="4">NAD(P)H quinone oxidoreductase</fullName>
    </submittedName>
</protein>
<dbReference type="InterPro" id="IPR013149">
    <property type="entry name" value="ADH-like_C"/>
</dbReference>
<dbReference type="Pfam" id="PF08240">
    <property type="entry name" value="ADH_N"/>
    <property type="match status" value="1"/>
</dbReference>
<name>A0A8J3GJZ6_9HYPH</name>
<dbReference type="SMART" id="SM00829">
    <property type="entry name" value="PKS_ER"/>
    <property type="match status" value="1"/>
</dbReference>
<evidence type="ECO:0000259" key="3">
    <source>
        <dbReference type="SMART" id="SM00829"/>
    </source>
</evidence>
<keyword evidence="1" id="KW-0521">NADP</keyword>
<dbReference type="PANTHER" id="PTHR48106:SF8">
    <property type="entry name" value="OS02G0805600 PROTEIN"/>
    <property type="match status" value="1"/>
</dbReference>
<dbReference type="InterPro" id="IPR020843">
    <property type="entry name" value="ER"/>
</dbReference>
<reference evidence="4" key="2">
    <citation type="submission" date="2020-09" db="EMBL/GenBank/DDBJ databases">
        <authorList>
            <person name="Sun Q."/>
            <person name="Kim S."/>
        </authorList>
    </citation>
    <scope>NUCLEOTIDE SEQUENCE</scope>
    <source>
        <strain evidence="4">KCTC 42249</strain>
    </source>
</reference>
<dbReference type="Gene3D" id="3.90.180.10">
    <property type="entry name" value="Medium-chain alcohol dehydrogenases, catalytic domain"/>
    <property type="match status" value="1"/>
</dbReference>
<dbReference type="InterPro" id="IPR013154">
    <property type="entry name" value="ADH-like_N"/>
</dbReference>
<dbReference type="InterPro" id="IPR036291">
    <property type="entry name" value="NAD(P)-bd_dom_sf"/>
</dbReference>
<gene>
    <name evidence="4" type="ORF">GCM10016234_00110</name>
</gene>
<dbReference type="EMBL" id="BMZQ01000001">
    <property type="protein sequence ID" value="GHD04933.1"/>
    <property type="molecule type" value="Genomic_DNA"/>
</dbReference>
<dbReference type="NCBIfam" id="TIGR02824">
    <property type="entry name" value="quinone_pig3"/>
    <property type="match status" value="1"/>
</dbReference>
<dbReference type="Proteomes" id="UP000630142">
    <property type="component" value="Unassembled WGS sequence"/>
</dbReference>
<dbReference type="GO" id="GO:0070402">
    <property type="term" value="F:NADPH binding"/>
    <property type="evidence" value="ECO:0007669"/>
    <property type="project" value="TreeGrafter"/>
</dbReference>
<accession>A0A8J3GJZ6</accession>
<comment type="caution">
    <text evidence="4">The sequence shown here is derived from an EMBL/GenBank/DDBJ whole genome shotgun (WGS) entry which is preliminary data.</text>
</comment>
<dbReference type="GO" id="GO:0016651">
    <property type="term" value="F:oxidoreductase activity, acting on NAD(P)H"/>
    <property type="evidence" value="ECO:0007669"/>
    <property type="project" value="TreeGrafter"/>
</dbReference>
<dbReference type="Pfam" id="PF00107">
    <property type="entry name" value="ADH_zinc_N"/>
    <property type="match status" value="1"/>
</dbReference>